<dbReference type="eggNOG" id="COG3387">
    <property type="taxonomic scope" value="Bacteria"/>
</dbReference>
<dbReference type="InterPro" id="IPR008928">
    <property type="entry name" value="6-hairpin_glycosidase_sf"/>
</dbReference>
<dbReference type="Proteomes" id="UP000030652">
    <property type="component" value="Unassembled WGS sequence"/>
</dbReference>
<gene>
    <name evidence="1" type="ORF">SCABRO_03660</name>
</gene>
<dbReference type="Gene3D" id="1.50.10.10">
    <property type="match status" value="1"/>
</dbReference>
<organism evidence="1 2">
    <name type="scientific">Candidatus Scalindua brodae</name>
    <dbReference type="NCBI Taxonomy" id="237368"/>
    <lineage>
        <taxon>Bacteria</taxon>
        <taxon>Pseudomonadati</taxon>
        <taxon>Planctomycetota</taxon>
        <taxon>Candidatus Brocadiia</taxon>
        <taxon>Candidatus Brocadiales</taxon>
        <taxon>Candidatus Scalinduaceae</taxon>
        <taxon>Candidatus Scalindua</taxon>
    </lineage>
</organism>
<protein>
    <recommendedName>
        <fullName evidence="3">Glucoamylase</fullName>
    </recommendedName>
</protein>
<evidence type="ECO:0000313" key="1">
    <source>
        <dbReference type="EMBL" id="KHE90616.1"/>
    </source>
</evidence>
<dbReference type="AlphaFoldDB" id="A0A0B0EEW0"/>
<proteinExistence type="predicted"/>
<dbReference type="InterPro" id="IPR012341">
    <property type="entry name" value="6hp_glycosidase-like_sf"/>
</dbReference>
<reference evidence="1 2" key="1">
    <citation type="submission" date="2014-10" db="EMBL/GenBank/DDBJ databases">
        <title>Draft genome of anammox bacterium scalindua brodae, obtained using differential coverage binning of sequence data from two enrichment reactors.</title>
        <authorList>
            <person name="Speth D.R."/>
            <person name="Russ L."/>
            <person name="Kartal B."/>
            <person name="Op den Camp H.J."/>
            <person name="Dutilh B.E."/>
            <person name="Jetten M.S."/>
        </authorList>
    </citation>
    <scope>NUCLEOTIDE SEQUENCE [LARGE SCALE GENOMIC DNA]</scope>
    <source>
        <strain evidence="1">RU1</strain>
    </source>
</reference>
<comment type="caution">
    <text evidence="1">The sequence shown here is derived from an EMBL/GenBank/DDBJ whole genome shotgun (WGS) entry which is preliminary data.</text>
</comment>
<dbReference type="EMBL" id="JRYO01000252">
    <property type="protein sequence ID" value="KHE90616.1"/>
    <property type="molecule type" value="Genomic_DNA"/>
</dbReference>
<sequence>MDKNSLCEKLSKHLNVITKCSISTERGTVLLATILESRYPYVYPRDSACASTLFRQMVEKDLDPDGTAFNLLKGLAQFISSVQDESGEWVQRYGLNGQKKAIYIQEDNTAFGSIILANYLLTCYNRQEEPAELDLFIKKIKKAIQFAIKYFYREEIFLFFSTTSIHESAIEKGYSIWVNHAYILLFNLISQLSNKFNLKDIFGEELSFKCRFCQSVHRRFILNERFVRRITKDGTFDLRPDITMMSPVYFQCKEGHCDACVLDNNPDIIKNSINFMVDNLWDPELGMLQRYLPFTEDIETHIHAGNGPWIQYTAMLAQYYYKEGAIERGDAMLNQIDKYRTGEGYIPEHLSTKRRFEEFVRLEWEVGLDAKKEFHPDILIPGLSYDFIVEELFFMKKSYDQIRKDIAEGKKTVIHFAVPLMWSHVEYARALIARYESISRKDSLVESKSKSDLLPLK</sequence>
<dbReference type="GO" id="GO:0005975">
    <property type="term" value="P:carbohydrate metabolic process"/>
    <property type="evidence" value="ECO:0007669"/>
    <property type="project" value="InterPro"/>
</dbReference>
<dbReference type="SUPFAM" id="SSF48208">
    <property type="entry name" value="Six-hairpin glycosidases"/>
    <property type="match status" value="1"/>
</dbReference>
<evidence type="ECO:0000313" key="2">
    <source>
        <dbReference type="Proteomes" id="UP000030652"/>
    </source>
</evidence>
<name>A0A0B0EEW0_9BACT</name>
<evidence type="ECO:0008006" key="3">
    <source>
        <dbReference type="Google" id="ProtNLM"/>
    </source>
</evidence>
<accession>A0A0B0EEW0</accession>